<keyword evidence="3" id="KW-1185">Reference proteome</keyword>
<feature type="compositionally biased region" description="Gly residues" evidence="1">
    <location>
        <begin position="104"/>
        <end position="115"/>
    </location>
</feature>
<reference evidence="2 3" key="1">
    <citation type="submission" date="2019-05" db="EMBL/GenBank/DDBJ databases">
        <title>Another draft genome of Portunus trituberculatus and its Hox gene families provides insights of decapod evolution.</title>
        <authorList>
            <person name="Jeong J.-H."/>
            <person name="Song I."/>
            <person name="Kim S."/>
            <person name="Choi T."/>
            <person name="Kim D."/>
            <person name="Ryu S."/>
            <person name="Kim W."/>
        </authorList>
    </citation>
    <scope>NUCLEOTIDE SEQUENCE [LARGE SCALE GENOMIC DNA]</scope>
    <source>
        <tissue evidence="2">Muscle</tissue>
    </source>
</reference>
<comment type="caution">
    <text evidence="2">The sequence shown here is derived from an EMBL/GenBank/DDBJ whole genome shotgun (WGS) entry which is preliminary data.</text>
</comment>
<proteinExistence type="predicted"/>
<feature type="region of interest" description="Disordered" evidence="1">
    <location>
        <begin position="85"/>
        <end position="126"/>
    </location>
</feature>
<accession>A0A5B7DZ66</accession>
<evidence type="ECO:0000313" key="2">
    <source>
        <dbReference type="EMBL" id="MPC26900.1"/>
    </source>
</evidence>
<name>A0A5B7DZ66_PORTR</name>
<feature type="region of interest" description="Disordered" evidence="1">
    <location>
        <begin position="1"/>
        <end position="39"/>
    </location>
</feature>
<dbReference type="EMBL" id="VSRR010001667">
    <property type="protein sequence ID" value="MPC26900.1"/>
    <property type="molecule type" value="Genomic_DNA"/>
</dbReference>
<dbReference type="Proteomes" id="UP000324222">
    <property type="component" value="Unassembled WGS sequence"/>
</dbReference>
<organism evidence="2 3">
    <name type="scientific">Portunus trituberculatus</name>
    <name type="common">Swimming crab</name>
    <name type="synonym">Neptunus trituberculatus</name>
    <dbReference type="NCBI Taxonomy" id="210409"/>
    <lineage>
        <taxon>Eukaryota</taxon>
        <taxon>Metazoa</taxon>
        <taxon>Ecdysozoa</taxon>
        <taxon>Arthropoda</taxon>
        <taxon>Crustacea</taxon>
        <taxon>Multicrustacea</taxon>
        <taxon>Malacostraca</taxon>
        <taxon>Eumalacostraca</taxon>
        <taxon>Eucarida</taxon>
        <taxon>Decapoda</taxon>
        <taxon>Pleocyemata</taxon>
        <taxon>Brachyura</taxon>
        <taxon>Eubrachyura</taxon>
        <taxon>Portunoidea</taxon>
        <taxon>Portunidae</taxon>
        <taxon>Portuninae</taxon>
        <taxon>Portunus</taxon>
    </lineage>
</organism>
<sequence>MLRKRGGGKPTGGRRSGEASRSTRPPSIATVSDVIGRKRRDVTKNGVRLEGSLTRSELQPVAYLWGPLNRGREAKRETEIMRHLLESDSNQSPERGEMECDRAGWGGEGRYGMGREGTERDGRVGAGSSSQLSLCVGLYRSLKTPWQGIAHPTSQLLDVEL</sequence>
<evidence type="ECO:0000313" key="3">
    <source>
        <dbReference type="Proteomes" id="UP000324222"/>
    </source>
</evidence>
<protein>
    <submittedName>
        <fullName evidence="2">Uncharacterized protein</fullName>
    </submittedName>
</protein>
<evidence type="ECO:0000256" key="1">
    <source>
        <dbReference type="SAM" id="MobiDB-lite"/>
    </source>
</evidence>
<gene>
    <name evidence="2" type="ORF">E2C01_020051</name>
</gene>
<dbReference type="AlphaFoldDB" id="A0A5B7DZ66"/>